<dbReference type="Gene3D" id="3.40.50.1260">
    <property type="entry name" value="Phosphoglycerate kinase, N-terminal domain"/>
    <property type="match status" value="2"/>
</dbReference>
<dbReference type="GO" id="GO:0006094">
    <property type="term" value="P:gluconeogenesis"/>
    <property type="evidence" value="ECO:0007669"/>
    <property type="project" value="TreeGrafter"/>
</dbReference>
<comment type="subcellular location">
    <subcellularLocation>
        <location evidence="2 12">Cytoplasm</location>
    </subcellularLocation>
</comment>
<feature type="binding site" evidence="12 14">
    <location>
        <begin position="352"/>
        <end position="355"/>
    </location>
    <ligand>
        <name>ATP</name>
        <dbReference type="ChEBI" id="CHEBI:30616"/>
    </ligand>
</feature>
<evidence type="ECO:0000256" key="10">
    <source>
        <dbReference type="ARBA" id="ARBA00022777"/>
    </source>
</evidence>
<dbReference type="EC" id="2.7.2.3" evidence="6 12"/>
<comment type="pathway">
    <text evidence="12">Carbohydrate degradation; glycolysis; pyruvate from D-glyceraldehyde 3-phosphate: step 2/5.</text>
</comment>
<feature type="binding site" evidence="12 13">
    <location>
        <begin position="26"/>
        <end position="28"/>
    </location>
    <ligand>
        <name>substrate</name>
    </ligand>
</feature>
<keyword evidence="10 12" id="KW-0418">Kinase</keyword>
<protein>
    <recommendedName>
        <fullName evidence="6 12">Phosphoglycerate kinase</fullName>
        <ecNumber evidence="6 12">2.7.2.3</ecNumber>
    </recommendedName>
</protein>
<comment type="caution">
    <text evidence="12">Lacks conserved residue(s) required for the propagation of feature annotation.</text>
</comment>
<dbReference type="EMBL" id="CABPSP010000011">
    <property type="protein sequence ID" value="VVE70422.1"/>
    <property type="molecule type" value="Genomic_DNA"/>
</dbReference>
<feature type="binding site" evidence="12 14">
    <location>
        <position position="204"/>
    </location>
    <ligand>
        <name>ATP</name>
        <dbReference type="ChEBI" id="CHEBI:30616"/>
    </ligand>
</feature>
<dbReference type="FunFam" id="3.40.50.1260:FF:000002">
    <property type="entry name" value="Phosphoglycerate kinase"/>
    <property type="match status" value="1"/>
</dbReference>
<keyword evidence="9 12" id="KW-0547">Nucleotide-binding</keyword>
<evidence type="ECO:0000313" key="16">
    <source>
        <dbReference type="EMBL" id="VVE70422.1"/>
    </source>
</evidence>
<evidence type="ECO:0000256" key="8">
    <source>
        <dbReference type="ARBA" id="ARBA00022679"/>
    </source>
</evidence>
<dbReference type="GO" id="GO:0043531">
    <property type="term" value="F:ADP binding"/>
    <property type="evidence" value="ECO:0007669"/>
    <property type="project" value="TreeGrafter"/>
</dbReference>
<evidence type="ECO:0000256" key="11">
    <source>
        <dbReference type="ARBA" id="ARBA00022840"/>
    </source>
</evidence>
<comment type="similarity">
    <text evidence="4 12 15">Belongs to the phosphoglycerate kinase family.</text>
</comment>
<proteinExistence type="inferred from homology"/>
<comment type="subunit">
    <text evidence="5 12">Monomer.</text>
</comment>
<evidence type="ECO:0000256" key="12">
    <source>
        <dbReference type="HAMAP-Rule" id="MF_00145"/>
    </source>
</evidence>
<gene>
    <name evidence="12" type="primary">pgk</name>
    <name evidence="16" type="ORF">PAN31117_03691</name>
</gene>
<dbReference type="RefSeq" id="WP_150739460.1">
    <property type="nucleotide sequence ID" value="NZ_CABPSP010000011.1"/>
</dbReference>
<comment type="pathway">
    <text evidence="3">Carbohydrate biosynthesis; Calvin cycle.</text>
</comment>
<keyword evidence="11 12" id="KW-0067">ATP-binding</keyword>
<evidence type="ECO:0000256" key="9">
    <source>
        <dbReference type="ARBA" id="ARBA00022741"/>
    </source>
</evidence>
<evidence type="ECO:0000256" key="1">
    <source>
        <dbReference type="ARBA" id="ARBA00000642"/>
    </source>
</evidence>
<accession>A0A5E5AC77</accession>
<dbReference type="Proteomes" id="UP000383122">
    <property type="component" value="Unassembled WGS sequence"/>
</dbReference>
<dbReference type="FunFam" id="3.40.50.1260:FF:000001">
    <property type="entry name" value="Phosphoglycerate kinase"/>
    <property type="match status" value="1"/>
</dbReference>
<evidence type="ECO:0000256" key="5">
    <source>
        <dbReference type="ARBA" id="ARBA00011245"/>
    </source>
</evidence>
<dbReference type="SUPFAM" id="SSF53748">
    <property type="entry name" value="Phosphoglycerate kinase"/>
    <property type="match status" value="1"/>
</dbReference>
<dbReference type="Pfam" id="PF00162">
    <property type="entry name" value="PGK"/>
    <property type="match status" value="1"/>
</dbReference>
<evidence type="ECO:0000256" key="14">
    <source>
        <dbReference type="PIRSR" id="PIRSR000724-2"/>
    </source>
</evidence>
<evidence type="ECO:0000313" key="17">
    <source>
        <dbReference type="Proteomes" id="UP000383122"/>
    </source>
</evidence>
<feature type="binding site" evidence="13">
    <location>
        <position position="153"/>
    </location>
    <ligand>
        <name>(2R)-3-phosphoglycerate</name>
        <dbReference type="ChEBI" id="CHEBI:58272"/>
    </ligand>
</feature>
<evidence type="ECO:0000256" key="15">
    <source>
        <dbReference type="RuleBase" id="RU000532"/>
    </source>
</evidence>
<dbReference type="PANTHER" id="PTHR11406">
    <property type="entry name" value="PHOSPHOGLYCERATE KINASE"/>
    <property type="match status" value="1"/>
</dbReference>
<dbReference type="PROSITE" id="PS00111">
    <property type="entry name" value="PGLYCERATE_KINASE"/>
    <property type="match status" value="1"/>
</dbReference>
<dbReference type="PANTHER" id="PTHR11406:SF23">
    <property type="entry name" value="PHOSPHOGLYCERATE KINASE 1, CHLOROPLASTIC-RELATED"/>
    <property type="match status" value="1"/>
</dbReference>
<dbReference type="InterPro" id="IPR015824">
    <property type="entry name" value="Phosphoglycerate_kinase_N"/>
</dbReference>
<sequence length="401" mass="41400">MASVVRLSDLIAQGRLAGKRVFIRADMNVPQDDEGRITEDTRIRASVPAIQMALDAGAAVMVTSHLGRPTEGEFKPADSLAPVAKRLSELLGRDVKLVSDWVDGGFDVAPGSVVLLENCRVNKGEKKDNDELAQKMAKLCDVYVNDAFGTAHRAEATTHGIAKYAPVACAGPLLAAELEALGKALNAPARPLVAIVAGSKVSTKLTILKTLADKVDQLIVGGGIANTFMLAAGLPIGKSLAEADLVEEAKAIIDAMAARGASVPIPTDVVCAKEFSANAEATVKASADVAADDMILDIGPQTAAKLAEQLGSAGTIVWNGPVGVFEFDQFGHGTETLARAIAAAKGFSIAGGGDTLAAIAKYGIADQVSYISTGGGAFLEFLEGKTLPAVDVLEQRAAQSN</sequence>
<dbReference type="GO" id="GO:0004618">
    <property type="term" value="F:phosphoglycerate kinase activity"/>
    <property type="evidence" value="ECO:0007669"/>
    <property type="project" value="UniProtKB-UniRule"/>
</dbReference>
<keyword evidence="8 12" id="KW-0808">Transferase</keyword>
<keyword evidence="7 12" id="KW-0963">Cytoplasm</keyword>
<dbReference type="GO" id="GO:0005524">
    <property type="term" value="F:ATP binding"/>
    <property type="evidence" value="ECO:0007669"/>
    <property type="project" value="UniProtKB-KW"/>
</dbReference>
<feature type="binding site" evidence="13">
    <location>
        <position position="120"/>
    </location>
    <ligand>
        <name>(2R)-3-phosphoglycerate</name>
        <dbReference type="ChEBI" id="CHEBI:58272"/>
    </ligand>
</feature>
<dbReference type="AlphaFoldDB" id="A0A5E5AC77"/>
<dbReference type="InterPro" id="IPR015911">
    <property type="entry name" value="Phosphoglycerate_kinase_CS"/>
</dbReference>
<keyword evidence="12" id="KW-0324">Glycolysis</keyword>
<evidence type="ECO:0000256" key="7">
    <source>
        <dbReference type="ARBA" id="ARBA00022490"/>
    </source>
</evidence>
<dbReference type="InterPro" id="IPR036043">
    <property type="entry name" value="Phosphoglycerate_kinase_sf"/>
</dbReference>
<dbReference type="UniPathway" id="UPA00109">
    <property type="reaction ID" value="UER00185"/>
</dbReference>
<feature type="binding site" evidence="12 13">
    <location>
        <begin position="65"/>
        <end position="68"/>
    </location>
    <ligand>
        <name>substrate</name>
    </ligand>
</feature>
<reference evidence="16 17" key="1">
    <citation type="submission" date="2019-08" db="EMBL/GenBank/DDBJ databases">
        <authorList>
            <person name="Peeters C."/>
        </authorList>
    </citation>
    <scope>NUCLEOTIDE SEQUENCE [LARGE SCALE GENOMIC DNA]</scope>
    <source>
        <strain evidence="16 17">LMG 31117</strain>
    </source>
</reference>
<evidence type="ECO:0000256" key="2">
    <source>
        <dbReference type="ARBA" id="ARBA00004496"/>
    </source>
</evidence>
<dbReference type="PRINTS" id="PR00477">
    <property type="entry name" value="PHGLYCKINASE"/>
</dbReference>
<dbReference type="InterPro" id="IPR001576">
    <property type="entry name" value="Phosphoglycerate_kinase"/>
</dbReference>
<name>A0A5E5AC77_9BURK</name>
<evidence type="ECO:0000256" key="13">
    <source>
        <dbReference type="PIRSR" id="PIRSR000724-1"/>
    </source>
</evidence>
<keyword evidence="17" id="KW-1185">Reference proteome</keyword>
<dbReference type="GO" id="GO:0005829">
    <property type="term" value="C:cytosol"/>
    <property type="evidence" value="ECO:0007669"/>
    <property type="project" value="TreeGrafter"/>
</dbReference>
<organism evidence="16 17">
    <name type="scientific">Pandoraea anapnoica</name>
    <dbReference type="NCBI Taxonomy" id="2508301"/>
    <lineage>
        <taxon>Bacteria</taxon>
        <taxon>Pseudomonadati</taxon>
        <taxon>Pseudomonadota</taxon>
        <taxon>Betaproteobacteria</taxon>
        <taxon>Burkholderiales</taxon>
        <taxon>Burkholderiaceae</taxon>
        <taxon>Pandoraea</taxon>
    </lineage>
</organism>
<dbReference type="HAMAP" id="MF_00145">
    <property type="entry name" value="Phosphoglyc_kinase"/>
    <property type="match status" value="1"/>
</dbReference>
<evidence type="ECO:0000256" key="6">
    <source>
        <dbReference type="ARBA" id="ARBA00013061"/>
    </source>
</evidence>
<dbReference type="GO" id="GO:0006096">
    <property type="term" value="P:glycolytic process"/>
    <property type="evidence" value="ECO:0007669"/>
    <property type="project" value="UniProtKB-UniRule"/>
</dbReference>
<dbReference type="OrthoDB" id="9808460at2"/>
<feature type="binding site" evidence="12">
    <location>
        <position position="153"/>
    </location>
    <ligand>
        <name>substrate</name>
    </ligand>
</feature>
<feature type="binding site" evidence="12">
    <location>
        <position position="42"/>
    </location>
    <ligand>
        <name>substrate</name>
    </ligand>
</feature>
<evidence type="ECO:0000256" key="4">
    <source>
        <dbReference type="ARBA" id="ARBA00008982"/>
    </source>
</evidence>
<feature type="binding site" evidence="12 14">
    <location>
        <position position="326"/>
    </location>
    <ligand>
        <name>ATP</name>
        <dbReference type="ChEBI" id="CHEBI:30616"/>
    </ligand>
</feature>
<dbReference type="PIRSF" id="PIRSF000724">
    <property type="entry name" value="Pgk"/>
    <property type="match status" value="1"/>
</dbReference>
<feature type="binding site" evidence="13">
    <location>
        <position position="42"/>
    </location>
    <ligand>
        <name>(2R)-3-phosphoglycerate</name>
        <dbReference type="ChEBI" id="CHEBI:58272"/>
    </ligand>
</feature>
<feature type="binding site" evidence="12">
    <location>
        <position position="120"/>
    </location>
    <ligand>
        <name>substrate</name>
    </ligand>
</feature>
<evidence type="ECO:0000256" key="3">
    <source>
        <dbReference type="ARBA" id="ARBA00005215"/>
    </source>
</evidence>
<comment type="catalytic activity">
    <reaction evidence="1 12 15">
        <text>(2R)-3-phosphoglycerate + ATP = (2R)-3-phospho-glyceroyl phosphate + ADP</text>
        <dbReference type="Rhea" id="RHEA:14801"/>
        <dbReference type="ChEBI" id="CHEBI:30616"/>
        <dbReference type="ChEBI" id="CHEBI:57604"/>
        <dbReference type="ChEBI" id="CHEBI:58272"/>
        <dbReference type="ChEBI" id="CHEBI:456216"/>
        <dbReference type="EC" id="2.7.2.3"/>
    </reaction>
</comment>